<dbReference type="GO" id="GO:0005737">
    <property type="term" value="C:cytoplasm"/>
    <property type="evidence" value="ECO:0007669"/>
    <property type="project" value="TreeGrafter"/>
</dbReference>
<dbReference type="PANTHER" id="PTHR19969">
    <property type="entry name" value="SH2-SH3 ADAPTOR PROTEIN-RELATED"/>
    <property type="match status" value="1"/>
</dbReference>
<dbReference type="InterPro" id="IPR000980">
    <property type="entry name" value="SH2"/>
</dbReference>
<dbReference type="PANTHER" id="PTHR19969:SF5">
    <property type="entry name" value="CRK-LIKE PROTEIN"/>
    <property type="match status" value="1"/>
</dbReference>
<dbReference type="PRINTS" id="PR00401">
    <property type="entry name" value="SH2DOMAIN"/>
</dbReference>
<evidence type="ECO:0000256" key="3">
    <source>
        <dbReference type="SAM" id="Phobius"/>
    </source>
</evidence>
<dbReference type="OrthoDB" id="269496at2759"/>
<keyword evidence="1 2" id="KW-0727">SH2 domain</keyword>
<gene>
    <name evidence="5" type="ORF">SSLN_LOCUS1497</name>
</gene>
<evidence type="ECO:0000256" key="2">
    <source>
        <dbReference type="PROSITE-ProRule" id="PRU00191"/>
    </source>
</evidence>
<name>A0A183SB99_SCHSO</name>
<evidence type="ECO:0000256" key="1">
    <source>
        <dbReference type="ARBA" id="ARBA00022999"/>
    </source>
</evidence>
<dbReference type="GO" id="GO:0035591">
    <property type="term" value="F:signaling adaptor activity"/>
    <property type="evidence" value="ECO:0007669"/>
    <property type="project" value="TreeGrafter"/>
</dbReference>
<dbReference type="InterPro" id="IPR036860">
    <property type="entry name" value="SH2_dom_sf"/>
</dbReference>
<dbReference type="WBParaSite" id="SSLN_0000155301-mRNA-1">
    <property type="protein sequence ID" value="SSLN_0000155301-mRNA-1"/>
    <property type="gene ID" value="SSLN_0000155301"/>
</dbReference>
<dbReference type="Gene3D" id="3.30.505.10">
    <property type="entry name" value="SH2 domain"/>
    <property type="match status" value="1"/>
</dbReference>
<dbReference type="STRING" id="70667.A0A183SB99"/>
<reference evidence="7" key="1">
    <citation type="submission" date="2016-06" db="UniProtKB">
        <authorList>
            <consortium name="WormBaseParasite"/>
        </authorList>
    </citation>
    <scope>IDENTIFICATION</scope>
</reference>
<dbReference type="EMBL" id="UYSU01003421">
    <property type="protein sequence ID" value="VDL87882.1"/>
    <property type="molecule type" value="Genomic_DNA"/>
</dbReference>
<evidence type="ECO:0000313" key="7">
    <source>
        <dbReference type="WBParaSite" id="SSLN_0000155301-mRNA-1"/>
    </source>
</evidence>
<evidence type="ECO:0000313" key="5">
    <source>
        <dbReference type="EMBL" id="VDL87882.1"/>
    </source>
</evidence>
<organism evidence="7">
    <name type="scientific">Schistocephalus solidus</name>
    <name type="common">Tapeworm</name>
    <dbReference type="NCBI Taxonomy" id="70667"/>
    <lineage>
        <taxon>Eukaryota</taxon>
        <taxon>Metazoa</taxon>
        <taxon>Spiralia</taxon>
        <taxon>Lophotrochozoa</taxon>
        <taxon>Platyhelminthes</taxon>
        <taxon>Cestoda</taxon>
        <taxon>Eucestoda</taxon>
        <taxon>Diphyllobothriidea</taxon>
        <taxon>Diphyllobothriidae</taxon>
        <taxon>Schistocephalus</taxon>
    </lineage>
</organism>
<proteinExistence type="predicted"/>
<evidence type="ECO:0000313" key="6">
    <source>
        <dbReference type="Proteomes" id="UP000275846"/>
    </source>
</evidence>
<accession>A0A183SB99</accession>
<protein>
    <submittedName>
        <fullName evidence="7">SH2 domain-containing protein</fullName>
    </submittedName>
</protein>
<evidence type="ECO:0000259" key="4">
    <source>
        <dbReference type="PROSITE" id="PS50001"/>
    </source>
</evidence>
<dbReference type="GO" id="GO:0007167">
    <property type="term" value="P:enzyme-linked receptor protein signaling pathway"/>
    <property type="evidence" value="ECO:0007669"/>
    <property type="project" value="TreeGrafter"/>
</dbReference>
<keyword evidence="3" id="KW-0472">Membrane</keyword>
<feature type="transmembrane region" description="Helical" evidence="3">
    <location>
        <begin position="6"/>
        <end position="30"/>
    </location>
</feature>
<dbReference type="SUPFAM" id="SSF55550">
    <property type="entry name" value="SH2 domain"/>
    <property type="match status" value="1"/>
</dbReference>
<dbReference type="Pfam" id="PF00017">
    <property type="entry name" value="SH2"/>
    <property type="match status" value="1"/>
</dbReference>
<dbReference type="AlphaFoldDB" id="A0A183SB99"/>
<keyword evidence="3" id="KW-1133">Transmembrane helix</keyword>
<keyword evidence="3" id="KW-0812">Transmembrane</keyword>
<dbReference type="InterPro" id="IPR051184">
    <property type="entry name" value="Tyrosine-phos_adapter"/>
</dbReference>
<dbReference type="GO" id="GO:0016477">
    <property type="term" value="P:cell migration"/>
    <property type="evidence" value="ECO:0007669"/>
    <property type="project" value="TreeGrafter"/>
</dbReference>
<reference evidence="5 6" key="2">
    <citation type="submission" date="2018-11" db="EMBL/GenBank/DDBJ databases">
        <authorList>
            <consortium name="Pathogen Informatics"/>
        </authorList>
    </citation>
    <scope>NUCLEOTIDE SEQUENCE [LARGE SCALE GENOMIC DNA]</scope>
    <source>
        <strain evidence="5 6">NST_G2</strain>
    </source>
</reference>
<keyword evidence="6" id="KW-1185">Reference proteome</keyword>
<dbReference type="Proteomes" id="UP000275846">
    <property type="component" value="Unassembled WGS sequence"/>
</dbReference>
<feature type="domain" description="SH2" evidence="4">
    <location>
        <begin position="77"/>
        <end position="177"/>
    </location>
</feature>
<dbReference type="GO" id="GO:0030971">
    <property type="term" value="F:receptor tyrosine kinase binding"/>
    <property type="evidence" value="ECO:0007669"/>
    <property type="project" value="TreeGrafter"/>
</dbReference>
<dbReference type="PROSITE" id="PS50001">
    <property type="entry name" value="SH2"/>
    <property type="match status" value="1"/>
</dbReference>
<sequence length="258" mass="30000">NENSHAIFYYFLVIYSSDSVLLCCITYPFFIKFQYEFCLCRITSSSVFTFALFVQIHLATSMLDSVIPPEFLLQLSWYFGEISRERANEILLNQPAGTYLIRDSTTLPGFALSLKYNAIFTLKKLSRNINRVQRYFIAYSEEAKTFTFAEQPFESIDALISFHSTSPLLTCKLLQPAPKGYYCVLYDYKGKVSIHFKKEWIFCSSSDGRRGWVFVYLVAFQYVCLTRSTRGINSIINFRSFFKHLNSNSVDFYSPAYQ</sequence>
<dbReference type="SMART" id="SM00252">
    <property type="entry name" value="SH2"/>
    <property type="match status" value="1"/>
</dbReference>